<dbReference type="InterPro" id="IPR003306">
    <property type="entry name" value="WIF"/>
</dbReference>
<evidence type="ECO:0000256" key="1">
    <source>
        <dbReference type="ARBA" id="ARBA00004162"/>
    </source>
</evidence>
<feature type="transmembrane region" description="Helical" evidence="10">
    <location>
        <begin position="186"/>
        <end position="207"/>
    </location>
</feature>
<name>A0A0N4ZT92_PARTI</name>
<dbReference type="GO" id="GO:0004672">
    <property type="term" value="F:protein kinase activity"/>
    <property type="evidence" value="ECO:0007669"/>
    <property type="project" value="InterPro"/>
</dbReference>
<dbReference type="Pfam" id="PF07714">
    <property type="entry name" value="PK_Tyr_Ser-Thr"/>
    <property type="match status" value="1"/>
</dbReference>
<dbReference type="PROSITE" id="PS50814">
    <property type="entry name" value="WIF"/>
    <property type="match status" value="1"/>
</dbReference>
<evidence type="ECO:0000256" key="8">
    <source>
        <dbReference type="ARBA" id="ARBA00023170"/>
    </source>
</evidence>
<evidence type="ECO:0000256" key="3">
    <source>
        <dbReference type="ARBA" id="ARBA00022729"/>
    </source>
</evidence>
<evidence type="ECO:0000256" key="2">
    <source>
        <dbReference type="ARBA" id="ARBA00022692"/>
    </source>
</evidence>
<dbReference type="Gene3D" id="1.10.510.10">
    <property type="entry name" value="Transferase(Phosphotransferase) domain 1"/>
    <property type="match status" value="1"/>
</dbReference>
<keyword evidence="2 10" id="KW-0812">Transmembrane</keyword>
<protein>
    <submittedName>
        <fullName evidence="14">Protein kinase domain-containing protein</fullName>
    </submittedName>
</protein>
<dbReference type="PRINTS" id="PR00109">
    <property type="entry name" value="TYRKINASE"/>
</dbReference>
<accession>A0A0N4ZT92</accession>
<evidence type="ECO:0000256" key="9">
    <source>
        <dbReference type="ARBA" id="ARBA00023180"/>
    </source>
</evidence>
<feature type="domain" description="Protein kinase" evidence="11">
    <location>
        <begin position="319"/>
        <end position="644"/>
    </location>
</feature>
<comment type="subcellular location">
    <subcellularLocation>
        <location evidence="1">Cell membrane</location>
        <topology evidence="1">Single-pass membrane protein</topology>
    </subcellularLocation>
</comment>
<dbReference type="PROSITE" id="PS00109">
    <property type="entry name" value="PROTEIN_KINASE_TYR"/>
    <property type="match status" value="1"/>
</dbReference>
<feature type="transmembrane region" description="Helical" evidence="10">
    <location>
        <begin position="6"/>
        <end position="27"/>
    </location>
</feature>
<evidence type="ECO:0000256" key="10">
    <source>
        <dbReference type="SAM" id="Phobius"/>
    </source>
</evidence>
<keyword evidence="5" id="KW-0067">ATP-binding</keyword>
<dbReference type="GO" id="GO:0005886">
    <property type="term" value="C:plasma membrane"/>
    <property type="evidence" value="ECO:0007669"/>
    <property type="project" value="UniProtKB-SubCell"/>
</dbReference>
<dbReference type="GO" id="GO:0051897">
    <property type="term" value="P:positive regulation of phosphatidylinositol 3-kinase/protein kinase B signal transduction"/>
    <property type="evidence" value="ECO:0007669"/>
    <property type="project" value="TreeGrafter"/>
</dbReference>
<dbReference type="WBParaSite" id="PTRK_0001172100.1">
    <property type="protein sequence ID" value="PTRK_0001172100.1"/>
    <property type="gene ID" value="PTRK_0001172100"/>
</dbReference>
<dbReference type="SUPFAM" id="SSF56112">
    <property type="entry name" value="Protein kinase-like (PK-like)"/>
    <property type="match status" value="1"/>
</dbReference>
<dbReference type="PROSITE" id="PS50011">
    <property type="entry name" value="PROTEIN_KINASE_DOM"/>
    <property type="match status" value="1"/>
</dbReference>
<dbReference type="InterPro" id="IPR000719">
    <property type="entry name" value="Prot_kinase_dom"/>
</dbReference>
<dbReference type="GO" id="GO:0007409">
    <property type="term" value="P:axonogenesis"/>
    <property type="evidence" value="ECO:0007669"/>
    <property type="project" value="TreeGrafter"/>
</dbReference>
<dbReference type="GO" id="GO:0010976">
    <property type="term" value="P:positive regulation of neuron projection development"/>
    <property type="evidence" value="ECO:0007669"/>
    <property type="project" value="TreeGrafter"/>
</dbReference>
<dbReference type="Pfam" id="PF02019">
    <property type="entry name" value="WIF"/>
    <property type="match status" value="1"/>
</dbReference>
<dbReference type="GO" id="GO:0007169">
    <property type="term" value="P:cell surface receptor protein tyrosine kinase signaling pathway"/>
    <property type="evidence" value="ECO:0007669"/>
    <property type="project" value="TreeGrafter"/>
</dbReference>
<evidence type="ECO:0000259" key="11">
    <source>
        <dbReference type="PROSITE" id="PS50011"/>
    </source>
</evidence>
<dbReference type="InterPro" id="IPR038677">
    <property type="entry name" value="WIF_sf"/>
</dbReference>
<keyword evidence="4" id="KW-0547">Nucleotide-binding</keyword>
<keyword evidence="8" id="KW-0675">Receptor</keyword>
<keyword evidence="13" id="KW-1185">Reference proteome</keyword>
<dbReference type="Proteomes" id="UP000038045">
    <property type="component" value="Unplaced"/>
</dbReference>
<dbReference type="PANTHER" id="PTHR24416">
    <property type="entry name" value="TYROSINE-PROTEIN KINASE RECEPTOR"/>
    <property type="match status" value="1"/>
</dbReference>
<dbReference type="STRING" id="131310.A0A0N4ZT92"/>
<evidence type="ECO:0000256" key="7">
    <source>
        <dbReference type="ARBA" id="ARBA00023136"/>
    </source>
</evidence>
<dbReference type="Gene3D" id="2.60.40.2170">
    <property type="entry name" value="Wnt, WIF domain"/>
    <property type="match status" value="1"/>
</dbReference>
<evidence type="ECO:0000256" key="4">
    <source>
        <dbReference type="ARBA" id="ARBA00022741"/>
    </source>
</evidence>
<dbReference type="SMART" id="SM00469">
    <property type="entry name" value="WIF"/>
    <property type="match status" value="1"/>
</dbReference>
<keyword evidence="7 10" id="KW-0472">Membrane</keyword>
<dbReference type="InterPro" id="IPR011009">
    <property type="entry name" value="Kinase-like_dom_sf"/>
</dbReference>
<dbReference type="InterPro" id="IPR050122">
    <property type="entry name" value="RTK"/>
</dbReference>
<dbReference type="GO" id="GO:0005524">
    <property type="term" value="F:ATP binding"/>
    <property type="evidence" value="ECO:0007669"/>
    <property type="project" value="UniProtKB-KW"/>
</dbReference>
<reference evidence="14" key="1">
    <citation type="submission" date="2017-02" db="UniProtKB">
        <authorList>
            <consortium name="WormBaseParasite"/>
        </authorList>
    </citation>
    <scope>IDENTIFICATION</scope>
</reference>
<keyword evidence="9" id="KW-0325">Glycoprotein</keyword>
<feature type="domain" description="WIF" evidence="12">
    <location>
        <begin position="25"/>
        <end position="154"/>
    </location>
</feature>
<dbReference type="InterPro" id="IPR001245">
    <property type="entry name" value="Ser-Thr/Tyr_kinase_cat_dom"/>
</dbReference>
<keyword evidence="3" id="KW-0732">Signal</keyword>
<dbReference type="AlphaFoldDB" id="A0A0N4ZT92"/>
<dbReference type="GO" id="GO:0043235">
    <property type="term" value="C:receptor complex"/>
    <property type="evidence" value="ECO:0007669"/>
    <property type="project" value="TreeGrafter"/>
</dbReference>
<keyword evidence="6 10" id="KW-1133">Transmembrane helix</keyword>
<proteinExistence type="predicted"/>
<evidence type="ECO:0000256" key="6">
    <source>
        <dbReference type="ARBA" id="ARBA00022989"/>
    </source>
</evidence>
<evidence type="ECO:0000313" key="14">
    <source>
        <dbReference type="WBParaSite" id="PTRK_0001172100.1"/>
    </source>
</evidence>
<evidence type="ECO:0000256" key="5">
    <source>
        <dbReference type="ARBA" id="ARBA00022840"/>
    </source>
</evidence>
<organism evidence="13 14">
    <name type="scientific">Parastrongyloides trichosuri</name>
    <name type="common">Possum-specific nematode worm</name>
    <dbReference type="NCBI Taxonomy" id="131310"/>
    <lineage>
        <taxon>Eukaryota</taxon>
        <taxon>Metazoa</taxon>
        <taxon>Ecdysozoa</taxon>
        <taxon>Nematoda</taxon>
        <taxon>Chromadorea</taxon>
        <taxon>Rhabditida</taxon>
        <taxon>Tylenchina</taxon>
        <taxon>Panagrolaimomorpha</taxon>
        <taxon>Strongyloidoidea</taxon>
        <taxon>Strongyloididae</taxon>
        <taxon>Parastrongyloides</taxon>
    </lineage>
</organism>
<evidence type="ECO:0000259" key="12">
    <source>
        <dbReference type="PROSITE" id="PS50814"/>
    </source>
</evidence>
<sequence length="651" mass="74758">MTIIKVFLLSIFFSLPINIYGAFNLFISSEEMNRTMGILAEMKYVENGKVNQYSTKFPYRLNANSSHINLSWNSNIKTHPISYSIKTVSEDLNVVPIVHIPLNGILPLKTEKFVIEHRCTGTRAGQFLIQIHFNISWPNTQNTTHFILKQEKICELKNIRGDSISQNYPTKTINHLNNPYPTPKQLLLISLVISALLFICIIVLIWGCMKKSQLNKTFFDSDDGHTKSSHLPFISEKLSDFNSVSSSAFLQQQKQHLQRYLLPNTSTPRSSVVLPQFSNYFNNSNCPNNENEIIYENEDNHVDIQSALINLSVDKNLITPAPFVEIEGTFGEVRFCLWQKSLSSYHGDVEDEDNSDDVDLTAEDIPVYGKTLKRNADQKQFEKFIIQALAFYNVPCHPNLAKVFGIASYDDLNVKNFNQLTDYPTIIYKHNGFGNLKKFLTQCRSKTNLNNYCIEDDSTFSRESFGNSYSYNTLRTHELVSITKQVLKAVTHLHRNKVIHKDIAARNCLVYEAKFGSEERLCVQLCDDALSRDLFPSDYYCLADNDNQSIKWLPPESIITKQYTSAGDVWTYGVFMWEVMSCVVEPYEEIEPEEMYSSLISGIRLQQPINCPDEMFAIMSSCWKVNMNDRPTAIDTLNKLEKFSYQLTKYI</sequence>
<dbReference type="PANTHER" id="PTHR24416:SF349">
    <property type="entry name" value="TYROSINE-PROTEIN KINASE RYK"/>
    <property type="match status" value="1"/>
</dbReference>
<evidence type="ECO:0000313" key="13">
    <source>
        <dbReference type="Proteomes" id="UP000038045"/>
    </source>
</evidence>
<dbReference type="InterPro" id="IPR008266">
    <property type="entry name" value="Tyr_kinase_AS"/>
</dbReference>